<evidence type="ECO:0000256" key="4">
    <source>
        <dbReference type="ARBA" id="ARBA00017575"/>
    </source>
</evidence>
<dbReference type="GO" id="GO:0046872">
    <property type="term" value="F:metal ion binding"/>
    <property type="evidence" value="ECO:0007669"/>
    <property type="project" value="UniProtKB-KW"/>
</dbReference>
<evidence type="ECO:0000256" key="19">
    <source>
        <dbReference type="ARBA" id="ARBA00023264"/>
    </source>
</evidence>
<feature type="binding site" evidence="22">
    <location>
        <position position="15"/>
    </location>
    <ligand>
        <name>ATP</name>
        <dbReference type="ChEBI" id="CHEBI:30616"/>
    </ligand>
</feature>
<keyword evidence="7 24" id="KW-0997">Cell inner membrane</keyword>
<evidence type="ECO:0000256" key="9">
    <source>
        <dbReference type="ARBA" id="ARBA00022692"/>
    </source>
</evidence>
<evidence type="ECO:0000256" key="8">
    <source>
        <dbReference type="ARBA" id="ARBA00022679"/>
    </source>
</evidence>
<feature type="binding site" evidence="22">
    <location>
        <position position="82"/>
    </location>
    <ligand>
        <name>ATP</name>
        <dbReference type="ChEBI" id="CHEBI:30616"/>
    </ligand>
</feature>
<comment type="cofactor">
    <cofactor evidence="23">
        <name>Mg(2+)</name>
        <dbReference type="ChEBI" id="CHEBI:18420"/>
    </cofactor>
    <text evidence="23">Mn(2+), Zn(2+), Cd(2+) and Co(2+) support activity to lesser extents.</text>
</comment>
<evidence type="ECO:0000256" key="14">
    <source>
        <dbReference type="ARBA" id="ARBA00022842"/>
    </source>
</evidence>
<dbReference type="GO" id="GO:0004143">
    <property type="term" value="F:ATP-dependent diacylglycerol kinase activity"/>
    <property type="evidence" value="ECO:0007669"/>
    <property type="project" value="UniProtKB-EC"/>
</dbReference>
<keyword evidence="12 24" id="KW-0418">Kinase</keyword>
<comment type="similarity">
    <text evidence="2 24">Belongs to the bacterial diacylglycerol kinase family.</text>
</comment>
<dbReference type="GO" id="GO:0005886">
    <property type="term" value="C:plasma membrane"/>
    <property type="evidence" value="ECO:0007669"/>
    <property type="project" value="UniProtKB-SubCell"/>
</dbReference>
<comment type="catalytic activity">
    <reaction evidence="24">
        <text>a 1,2-diacyl-sn-glycerol + ATP = a 1,2-diacyl-sn-glycero-3-phosphate + ADP + H(+)</text>
        <dbReference type="Rhea" id="RHEA:10272"/>
        <dbReference type="ChEBI" id="CHEBI:15378"/>
        <dbReference type="ChEBI" id="CHEBI:17815"/>
        <dbReference type="ChEBI" id="CHEBI:30616"/>
        <dbReference type="ChEBI" id="CHEBI:58608"/>
        <dbReference type="ChEBI" id="CHEBI:456216"/>
        <dbReference type="EC" id="2.7.1.107"/>
    </reaction>
</comment>
<evidence type="ECO:0000313" key="25">
    <source>
        <dbReference type="EMBL" id="PPE68872.1"/>
    </source>
</evidence>
<dbReference type="PANTHER" id="PTHR34299:SF1">
    <property type="entry name" value="DIACYLGLYCEROL KINASE"/>
    <property type="match status" value="1"/>
</dbReference>
<sequence>MSVVNPHKGRVGLPRLVHALGHSMAGLKVAFRDESAFRQEVLAALVLAPLACWLAGDWKELVLLLGSLLLVLIVELLNSGLEAAIDRISYEHHELSKRAKDLGSAAVLVALVLCGLVWGLALWARLS</sequence>
<evidence type="ECO:0000256" key="12">
    <source>
        <dbReference type="ARBA" id="ARBA00022777"/>
    </source>
</evidence>
<evidence type="ECO:0000256" key="5">
    <source>
        <dbReference type="ARBA" id="ARBA00022475"/>
    </source>
</evidence>
<evidence type="ECO:0000256" key="6">
    <source>
        <dbReference type="ARBA" id="ARBA00022516"/>
    </source>
</evidence>
<evidence type="ECO:0000256" key="3">
    <source>
        <dbReference type="ARBA" id="ARBA00012133"/>
    </source>
</evidence>
<keyword evidence="6" id="KW-0444">Lipid biosynthesis</keyword>
<keyword evidence="17 24" id="KW-0472">Membrane</keyword>
<feature type="binding site" evidence="21">
    <location>
        <begin position="36"/>
        <end position="40"/>
    </location>
    <ligand>
        <name>substrate</name>
    </ligand>
</feature>
<feature type="binding site" evidence="22">
    <location>
        <begin position="91"/>
        <end position="93"/>
    </location>
    <ligand>
        <name>ATP</name>
        <dbReference type="ChEBI" id="CHEBI:30616"/>
    </ligand>
</feature>
<evidence type="ECO:0000256" key="22">
    <source>
        <dbReference type="PIRSR" id="PIRSR600829-3"/>
    </source>
</evidence>
<evidence type="ECO:0000256" key="2">
    <source>
        <dbReference type="ARBA" id="ARBA00005967"/>
    </source>
</evidence>
<evidence type="ECO:0000256" key="21">
    <source>
        <dbReference type="PIRSR" id="PIRSR600829-2"/>
    </source>
</evidence>
<feature type="binding site" evidence="21">
    <location>
        <position position="15"/>
    </location>
    <ligand>
        <name>substrate</name>
    </ligand>
</feature>
<dbReference type="RefSeq" id="WP_104358496.1">
    <property type="nucleotide sequence ID" value="NZ_CALFFA010000065.1"/>
</dbReference>
<comment type="function">
    <text evidence="24">Catalyzes the ATP-dependent phosphorylation of sn-l,2-diacylglycerol (DAG) to phosphatidic acid. Involved in the recycling of diacylglycerol produced as a by-product during membrane-derived oligosaccharide (MDO) biosynthesis.</text>
</comment>
<keyword evidence="18" id="KW-0594">Phospholipid biosynthesis</keyword>
<evidence type="ECO:0000256" key="13">
    <source>
        <dbReference type="ARBA" id="ARBA00022840"/>
    </source>
</evidence>
<keyword evidence="11 22" id="KW-0547">Nucleotide-binding</keyword>
<dbReference type="EMBL" id="PSNY01000018">
    <property type="protein sequence ID" value="PPE68872.1"/>
    <property type="molecule type" value="Genomic_DNA"/>
</dbReference>
<comment type="caution">
    <text evidence="25">The sequence shown here is derived from an EMBL/GenBank/DDBJ whole genome shotgun (WGS) entry which is preliminary data.</text>
</comment>
<evidence type="ECO:0000256" key="17">
    <source>
        <dbReference type="ARBA" id="ARBA00023136"/>
    </source>
</evidence>
<feature type="binding site" evidence="21">
    <location>
        <position position="104"/>
    </location>
    <ligand>
        <name>substrate</name>
    </ligand>
</feature>
<keyword evidence="13 22" id="KW-0067">ATP-binding</keyword>
<keyword evidence="15 24" id="KW-1133">Transmembrane helix</keyword>
<dbReference type="EC" id="2.7.1.107" evidence="3 24"/>
<feature type="binding site" evidence="22">
    <location>
        <begin position="100"/>
        <end position="101"/>
    </location>
    <ligand>
        <name>ATP</name>
        <dbReference type="ChEBI" id="CHEBI:30616"/>
    </ligand>
</feature>
<evidence type="ECO:0000256" key="1">
    <source>
        <dbReference type="ARBA" id="ARBA00004429"/>
    </source>
</evidence>
<keyword evidence="14 23" id="KW-0460">Magnesium</keyword>
<keyword evidence="16 24" id="KW-0443">Lipid metabolism</keyword>
<dbReference type="InterPro" id="IPR000829">
    <property type="entry name" value="DAGK"/>
</dbReference>
<dbReference type="AlphaFoldDB" id="A0A2S5T1Q0"/>
<feature type="binding site" evidence="23">
    <location>
        <position position="82"/>
    </location>
    <ligand>
        <name>a divalent metal cation</name>
        <dbReference type="ChEBI" id="CHEBI:60240"/>
    </ligand>
</feature>
<feature type="transmembrane region" description="Helical" evidence="24">
    <location>
        <begin position="102"/>
        <end position="124"/>
    </location>
</feature>
<feature type="binding site" evidence="21">
    <location>
        <position position="75"/>
    </location>
    <ligand>
        <name>substrate</name>
    </ligand>
</feature>
<dbReference type="GO" id="GO:0006654">
    <property type="term" value="P:phosphatidic acid biosynthetic process"/>
    <property type="evidence" value="ECO:0007669"/>
    <property type="project" value="InterPro"/>
</dbReference>
<reference evidence="25 26" key="1">
    <citation type="submission" date="2018-02" db="EMBL/GenBank/DDBJ databases">
        <title>Reclassifiation of [Polyangium] brachysporum DSM 7029 as Guopingzhaonella breviflexa gen. nov., sp. nov., a member of the family Comamonadaceae.</title>
        <authorList>
            <person name="Tang B."/>
        </authorList>
    </citation>
    <scope>NUCLEOTIDE SEQUENCE [LARGE SCALE GENOMIC DNA]</scope>
    <source>
        <strain evidence="25 26">DSM 15344</strain>
    </source>
</reference>
<feature type="binding site" evidence="23">
    <location>
        <position position="34"/>
    </location>
    <ligand>
        <name>a divalent metal cation</name>
        <dbReference type="ChEBI" id="CHEBI:60240"/>
    </ligand>
</feature>
<keyword evidence="19 24" id="KW-1208">Phospholipid metabolism</keyword>
<accession>A0A2S5T1Q0</accession>
<keyword evidence="26" id="KW-1185">Reference proteome</keyword>
<evidence type="ECO:0000256" key="23">
    <source>
        <dbReference type="PIRSR" id="PIRSR600829-4"/>
    </source>
</evidence>
<organism evidence="25 26">
    <name type="scientific">Caldimonas thermodepolymerans</name>
    <dbReference type="NCBI Taxonomy" id="215580"/>
    <lineage>
        <taxon>Bacteria</taxon>
        <taxon>Pseudomonadati</taxon>
        <taxon>Pseudomonadota</taxon>
        <taxon>Betaproteobacteria</taxon>
        <taxon>Burkholderiales</taxon>
        <taxon>Sphaerotilaceae</taxon>
        <taxon>Caldimonas</taxon>
    </lineage>
</organism>
<keyword evidence="10 23" id="KW-0479">Metal-binding</keyword>
<dbReference type="PANTHER" id="PTHR34299">
    <property type="entry name" value="DIACYLGLYCEROL KINASE"/>
    <property type="match status" value="1"/>
</dbReference>
<dbReference type="Gene3D" id="1.10.287.3610">
    <property type="match status" value="1"/>
</dbReference>
<evidence type="ECO:0000256" key="15">
    <source>
        <dbReference type="ARBA" id="ARBA00022989"/>
    </source>
</evidence>
<proteinExistence type="inferred from homology"/>
<feature type="active site" description="Proton acceptor" evidence="20">
    <location>
        <position position="75"/>
    </location>
</feature>
<keyword evidence="9 24" id="KW-0812">Transmembrane</keyword>
<evidence type="ECO:0000256" key="24">
    <source>
        <dbReference type="RuleBase" id="RU363065"/>
    </source>
</evidence>
<feature type="binding site" evidence="22">
    <location>
        <position position="34"/>
    </location>
    <ligand>
        <name>ATP</name>
        <dbReference type="ChEBI" id="CHEBI:30616"/>
    </ligand>
</feature>
<feature type="transmembrane region" description="Helical" evidence="24">
    <location>
        <begin position="37"/>
        <end position="56"/>
    </location>
</feature>
<evidence type="ECO:0000256" key="16">
    <source>
        <dbReference type="ARBA" id="ARBA00023098"/>
    </source>
</evidence>
<comment type="subcellular location">
    <subcellularLocation>
        <location evidence="1 24">Cell inner membrane</location>
        <topology evidence="1 24">Multi-pass membrane protein</topology>
    </subcellularLocation>
</comment>
<dbReference type="CDD" id="cd14264">
    <property type="entry name" value="DAGK_IM"/>
    <property type="match status" value="1"/>
</dbReference>
<dbReference type="InterPro" id="IPR033718">
    <property type="entry name" value="DAGK_prok"/>
</dbReference>
<evidence type="ECO:0000256" key="11">
    <source>
        <dbReference type="ARBA" id="ARBA00022741"/>
    </source>
</evidence>
<evidence type="ECO:0000256" key="18">
    <source>
        <dbReference type="ARBA" id="ARBA00023209"/>
    </source>
</evidence>
<dbReference type="Pfam" id="PF01219">
    <property type="entry name" value="DAGK_prokar"/>
    <property type="match status" value="1"/>
</dbReference>
<dbReference type="InterPro" id="IPR036945">
    <property type="entry name" value="DAGK_sf"/>
</dbReference>
<evidence type="ECO:0000256" key="7">
    <source>
        <dbReference type="ARBA" id="ARBA00022519"/>
    </source>
</evidence>
<feature type="binding site" evidence="21">
    <location>
        <begin position="118"/>
        <end position="123"/>
    </location>
    <ligand>
        <name>substrate</name>
    </ligand>
</feature>
<name>A0A2S5T1Q0_9BURK</name>
<feature type="transmembrane region" description="Helical" evidence="24">
    <location>
        <begin position="62"/>
        <end position="81"/>
    </location>
</feature>
<dbReference type="Proteomes" id="UP000239406">
    <property type="component" value="Unassembled WGS sequence"/>
</dbReference>
<protein>
    <recommendedName>
        <fullName evidence="4 24">Diacylglycerol kinase</fullName>
        <ecNumber evidence="3 24">2.7.1.107</ecNumber>
    </recommendedName>
</protein>
<evidence type="ECO:0000256" key="20">
    <source>
        <dbReference type="PIRSR" id="PIRSR600829-1"/>
    </source>
</evidence>
<gene>
    <name evidence="25" type="ORF">C1702_14850</name>
</gene>
<keyword evidence="5" id="KW-1003">Cell membrane</keyword>
<evidence type="ECO:0000256" key="10">
    <source>
        <dbReference type="ARBA" id="ARBA00022723"/>
    </source>
</evidence>
<evidence type="ECO:0000313" key="26">
    <source>
        <dbReference type="Proteomes" id="UP000239406"/>
    </source>
</evidence>
<dbReference type="GO" id="GO:0005524">
    <property type="term" value="F:ATP binding"/>
    <property type="evidence" value="ECO:0007669"/>
    <property type="project" value="UniProtKB-KW"/>
</dbReference>
<keyword evidence="8 24" id="KW-0808">Transferase</keyword>